<keyword evidence="5" id="KW-0805">Transcription regulation</keyword>
<accession>A0AAV6HK95</accession>
<dbReference type="SUPFAM" id="SSF57667">
    <property type="entry name" value="beta-beta-alpha zinc fingers"/>
    <property type="match status" value="2"/>
</dbReference>
<keyword evidence="4" id="KW-0862">Zinc</keyword>
<organism evidence="10 11">
    <name type="scientific">Alosa alosa</name>
    <name type="common">allis shad</name>
    <dbReference type="NCBI Taxonomy" id="278164"/>
    <lineage>
        <taxon>Eukaryota</taxon>
        <taxon>Metazoa</taxon>
        <taxon>Chordata</taxon>
        <taxon>Craniata</taxon>
        <taxon>Vertebrata</taxon>
        <taxon>Euteleostomi</taxon>
        <taxon>Actinopterygii</taxon>
        <taxon>Neopterygii</taxon>
        <taxon>Teleostei</taxon>
        <taxon>Clupei</taxon>
        <taxon>Clupeiformes</taxon>
        <taxon>Clupeoidei</taxon>
        <taxon>Clupeidae</taxon>
        <taxon>Alosa</taxon>
    </lineage>
</organism>
<dbReference type="InterPro" id="IPR013087">
    <property type="entry name" value="Znf_C2H2_type"/>
</dbReference>
<protein>
    <recommendedName>
        <fullName evidence="9">C2H2-type domain-containing protein</fullName>
    </recommendedName>
</protein>
<evidence type="ECO:0000256" key="8">
    <source>
        <dbReference type="PROSITE-ProRule" id="PRU00042"/>
    </source>
</evidence>
<feature type="domain" description="C2H2-type" evidence="9">
    <location>
        <begin position="344"/>
        <end position="371"/>
    </location>
</feature>
<dbReference type="GO" id="GO:0000978">
    <property type="term" value="F:RNA polymerase II cis-regulatory region sequence-specific DNA binding"/>
    <property type="evidence" value="ECO:0007669"/>
    <property type="project" value="TreeGrafter"/>
</dbReference>
<dbReference type="SMART" id="SM00355">
    <property type="entry name" value="ZnF_C2H2"/>
    <property type="match status" value="3"/>
</dbReference>
<dbReference type="PANTHER" id="PTHR23235">
    <property type="entry name" value="KRUEPPEL-LIKE TRANSCRIPTION FACTOR"/>
    <property type="match status" value="1"/>
</dbReference>
<evidence type="ECO:0000313" key="11">
    <source>
        <dbReference type="Proteomes" id="UP000823561"/>
    </source>
</evidence>
<dbReference type="FunFam" id="3.30.160.60:FF:000624">
    <property type="entry name" value="zinc finger protein 697"/>
    <property type="match status" value="1"/>
</dbReference>
<evidence type="ECO:0000256" key="5">
    <source>
        <dbReference type="ARBA" id="ARBA00023015"/>
    </source>
</evidence>
<evidence type="ECO:0000256" key="6">
    <source>
        <dbReference type="ARBA" id="ARBA00023163"/>
    </source>
</evidence>
<dbReference type="FunFam" id="3.30.160.60:FF:001949">
    <property type="entry name" value="zinc finger protein 62 homolog isoform X2"/>
    <property type="match status" value="1"/>
</dbReference>
<dbReference type="GO" id="GO:0000981">
    <property type="term" value="F:DNA-binding transcription factor activity, RNA polymerase II-specific"/>
    <property type="evidence" value="ECO:0007669"/>
    <property type="project" value="TreeGrafter"/>
</dbReference>
<dbReference type="GO" id="GO:0008270">
    <property type="term" value="F:zinc ion binding"/>
    <property type="evidence" value="ECO:0007669"/>
    <property type="project" value="UniProtKB-KW"/>
</dbReference>
<feature type="domain" description="C2H2-type" evidence="9">
    <location>
        <begin position="316"/>
        <end position="343"/>
    </location>
</feature>
<keyword evidence="2" id="KW-0677">Repeat</keyword>
<dbReference type="PANTHER" id="PTHR23235:SF120">
    <property type="entry name" value="KRUPPEL-LIKE FACTOR 15"/>
    <property type="match status" value="1"/>
</dbReference>
<evidence type="ECO:0000259" key="9">
    <source>
        <dbReference type="PROSITE" id="PS50157"/>
    </source>
</evidence>
<evidence type="ECO:0000256" key="7">
    <source>
        <dbReference type="ARBA" id="ARBA00023242"/>
    </source>
</evidence>
<dbReference type="AlphaFoldDB" id="A0AAV6HK95"/>
<dbReference type="Proteomes" id="UP000823561">
    <property type="component" value="Chromosome 1"/>
</dbReference>
<dbReference type="Pfam" id="PF00096">
    <property type="entry name" value="zf-C2H2"/>
    <property type="match status" value="2"/>
</dbReference>
<keyword evidence="6" id="KW-0804">Transcription</keyword>
<dbReference type="PROSITE" id="PS00028">
    <property type="entry name" value="ZINC_FINGER_C2H2_1"/>
    <property type="match status" value="3"/>
</dbReference>
<dbReference type="EMBL" id="JADWDJ010000001">
    <property type="protein sequence ID" value="KAG5286505.1"/>
    <property type="molecule type" value="Genomic_DNA"/>
</dbReference>
<keyword evidence="1" id="KW-0479">Metal-binding</keyword>
<dbReference type="Gene3D" id="3.30.160.60">
    <property type="entry name" value="Classic Zinc Finger"/>
    <property type="match status" value="3"/>
</dbReference>
<evidence type="ECO:0000256" key="2">
    <source>
        <dbReference type="ARBA" id="ARBA00022737"/>
    </source>
</evidence>
<evidence type="ECO:0000256" key="3">
    <source>
        <dbReference type="ARBA" id="ARBA00022771"/>
    </source>
</evidence>
<evidence type="ECO:0000256" key="4">
    <source>
        <dbReference type="ARBA" id="ARBA00022833"/>
    </source>
</evidence>
<keyword evidence="11" id="KW-1185">Reference proteome</keyword>
<gene>
    <name evidence="10" type="ORF">AALO_G00015560</name>
</gene>
<evidence type="ECO:0000256" key="1">
    <source>
        <dbReference type="ARBA" id="ARBA00022723"/>
    </source>
</evidence>
<sequence length="404" mass="45687">MLELELFYNQLSSIMEVLVRSAIADIGKLMEDYTASLLETSRCQSKSEAVKPCTSILSDQGDTGTPRKECTVLGQRLKDNINCRSDSDQVAAQLDGGHSFSLHAHSPENKQKDYPEQTTLHQDCRVWNDQQSSQENYPQQEIYVKEHTHLTLKEEHREPLSCQIKEEMQLNPVPGSEEGWSEEQHQVCSIKMERPSPCIQNSPAGDSIEPYGLLLTQHHLSPLQSIHQMETESQGPNPDLATLEPDLYIGTLGSTLPDHFPHRLSYSDHPPNYPPLPTDLHVSGERAAPGLGVPAGHGSEVAVAQKPRKSSMLERFACKYCGQGFAYLSQLKRHMPKHTKERPFCCSLCGFRFTRMSHLKRHERAHTGDRPYACEVCGRSFIRKSHLDQHLKTHRRTALQYCTQ</sequence>
<dbReference type="InterPro" id="IPR036236">
    <property type="entry name" value="Znf_C2H2_sf"/>
</dbReference>
<dbReference type="PROSITE" id="PS50157">
    <property type="entry name" value="ZINC_FINGER_C2H2_2"/>
    <property type="match status" value="3"/>
</dbReference>
<keyword evidence="7" id="KW-0539">Nucleus</keyword>
<reference evidence="10 11" key="1">
    <citation type="submission" date="2020-10" db="EMBL/GenBank/DDBJ databases">
        <title>Chromosome-scale genome assembly of the Allis shad, Alosa alosa.</title>
        <authorList>
            <person name="Margot Z."/>
            <person name="Christophe K."/>
            <person name="Cabau C."/>
            <person name="Louis A."/>
            <person name="Berthelot C."/>
            <person name="Parey E."/>
            <person name="Roest Crollius H."/>
            <person name="Montfort J."/>
            <person name="Robinson-Rechavi M."/>
            <person name="Bucao C."/>
            <person name="Bouchez O."/>
            <person name="Gislard M."/>
            <person name="Lluch J."/>
            <person name="Milhes M."/>
            <person name="Lampietro C."/>
            <person name="Lopez Roques C."/>
            <person name="Donnadieu C."/>
            <person name="Braasch I."/>
            <person name="Desvignes T."/>
            <person name="Postlethwait J."/>
            <person name="Bobe J."/>
            <person name="Guiguen Y."/>
        </authorList>
    </citation>
    <scope>NUCLEOTIDE SEQUENCE [LARGE SCALE GENOMIC DNA]</scope>
    <source>
        <strain evidence="10">M-15738</strain>
        <tissue evidence="10">Blood</tissue>
    </source>
</reference>
<feature type="domain" description="C2H2-type" evidence="9">
    <location>
        <begin position="372"/>
        <end position="394"/>
    </location>
</feature>
<evidence type="ECO:0000313" key="10">
    <source>
        <dbReference type="EMBL" id="KAG5286505.1"/>
    </source>
</evidence>
<comment type="caution">
    <text evidence="10">The sequence shown here is derived from an EMBL/GenBank/DDBJ whole genome shotgun (WGS) entry which is preliminary data.</text>
</comment>
<name>A0AAV6HK95_9TELE</name>
<keyword evidence="3 8" id="KW-0863">Zinc-finger</keyword>
<proteinExistence type="predicted"/>